<evidence type="ECO:0000256" key="1">
    <source>
        <dbReference type="SAM" id="MobiDB-lite"/>
    </source>
</evidence>
<proteinExistence type="predicted"/>
<keyword evidence="3" id="KW-1185">Reference proteome</keyword>
<dbReference type="Proteomes" id="UP001250214">
    <property type="component" value="Unassembled WGS sequence"/>
</dbReference>
<accession>A0ABU2H6R9</accession>
<evidence type="ECO:0000313" key="3">
    <source>
        <dbReference type="Proteomes" id="UP001250214"/>
    </source>
</evidence>
<feature type="compositionally biased region" description="Polar residues" evidence="1">
    <location>
        <begin position="142"/>
        <end position="154"/>
    </location>
</feature>
<gene>
    <name evidence="2" type="ORF">RIF23_11780</name>
</gene>
<dbReference type="EMBL" id="JAVLVT010000005">
    <property type="protein sequence ID" value="MDS1270978.1"/>
    <property type="molecule type" value="Genomic_DNA"/>
</dbReference>
<feature type="compositionally biased region" description="Polar residues" evidence="1">
    <location>
        <begin position="107"/>
        <end position="129"/>
    </location>
</feature>
<dbReference type="RefSeq" id="WP_310912531.1">
    <property type="nucleotide sequence ID" value="NZ_JAVLVT010000005.1"/>
</dbReference>
<protein>
    <submittedName>
        <fullName evidence="2">Uncharacterized protein</fullName>
    </submittedName>
</protein>
<name>A0ABU2H6R9_9ACTN</name>
<dbReference type="Gene3D" id="1.20.5.340">
    <property type="match status" value="1"/>
</dbReference>
<sequence length="160" mass="18480">MPRRTGQRARALHLRARVEQLETEVVCAADNMATLEEEHAQLDRRVDKLEEELAQVRRERLDTYTRWWRERERHNRSRHLIRRLRRRLGRLRRAADRADGAVHPSGSDGSENANSLDPGNRSDQYSDNGRAQGHGDMRVSDGQGNSEPRSQVDGSSRRHG</sequence>
<organism evidence="2 3">
    <name type="scientific">Lipingzhangella rawalii</name>
    <dbReference type="NCBI Taxonomy" id="2055835"/>
    <lineage>
        <taxon>Bacteria</taxon>
        <taxon>Bacillati</taxon>
        <taxon>Actinomycetota</taxon>
        <taxon>Actinomycetes</taxon>
        <taxon>Streptosporangiales</taxon>
        <taxon>Nocardiopsidaceae</taxon>
        <taxon>Lipingzhangella</taxon>
    </lineage>
</organism>
<feature type="region of interest" description="Disordered" evidence="1">
    <location>
        <begin position="92"/>
        <end position="160"/>
    </location>
</feature>
<reference evidence="3" key="1">
    <citation type="submission" date="2023-07" db="EMBL/GenBank/DDBJ databases">
        <title>Novel species in the genus Lipingzhangella isolated from Sambhar Salt Lake.</title>
        <authorList>
            <person name="Jiya N."/>
            <person name="Kajale S."/>
            <person name="Sharma A."/>
        </authorList>
    </citation>
    <scope>NUCLEOTIDE SEQUENCE [LARGE SCALE GENOMIC DNA]</scope>
    <source>
        <strain evidence="3">LS1_29</strain>
    </source>
</reference>
<evidence type="ECO:0000313" key="2">
    <source>
        <dbReference type="EMBL" id="MDS1270978.1"/>
    </source>
</evidence>
<comment type="caution">
    <text evidence="2">The sequence shown here is derived from an EMBL/GenBank/DDBJ whole genome shotgun (WGS) entry which is preliminary data.</text>
</comment>